<keyword evidence="2" id="KW-1185">Reference proteome</keyword>
<organism evidence="1 2">
    <name type="scientific">Planifilum fulgidum</name>
    <dbReference type="NCBI Taxonomy" id="201973"/>
    <lineage>
        <taxon>Bacteria</taxon>
        <taxon>Bacillati</taxon>
        <taxon>Bacillota</taxon>
        <taxon>Bacilli</taxon>
        <taxon>Bacillales</taxon>
        <taxon>Thermoactinomycetaceae</taxon>
        <taxon>Planifilum</taxon>
    </lineage>
</organism>
<evidence type="ECO:0000313" key="2">
    <source>
        <dbReference type="Proteomes" id="UP000198661"/>
    </source>
</evidence>
<name>A0A1I2NEY5_9BACL</name>
<evidence type="ECO:0000313" key="1">
    <source>
        <dbReference type="EMBL" id="SFG02312.1"/>
    </source>
</evidence>
<protein>
    <submittedName>
        <fullName evidence="1">Spo0E like sporulation regulatory protein</fullName>
    </submittedName>
</protein>
<dbReference type="GO" id="GO:0043937">
    <property type="term" value="P:regulation of sporulation"/>
    <property type="evidence" value="ECO:0007669"/>
    <property type="project" value="InterPro"/>
</dbReference>
<accession>A0A1I2NEY5</accession>
<dbReference type="Proteomes" id="UP000198661">
    <property type="component" value="Unassembled WGS sequence"/>
</dbReference>
<dbReference type="InterPro" id="IPR037208">
    <property type="entry name" value="Spo0E-like_sf"/>
</dbReference>
<dbReference type="EMBL" id="FOOK01000012">
    <property type="protein sequence ID" value="SFG02312.1"/>
    <property type="molecule type" value="Genomic_DNA"/>
</dbReference>
<dbReference type="Gene3D" id="4.10.280.10">
    <property type="entry name" value="Helix-loop-helix DNA-binding domain"/>
    <property type="match status" value="1"/>
</dbReference>
<sequence>MTVLSLEQDLLRGADGGVDGLKRTDRELERMREQLYRMISRAGFRFSSDEALWISGKMDELILQYYRERDTGCQKRSFFGSRRR</sequence>
<dbReference type="AlphaFoldDB" id="A0A1I2NEY5"/>
<dbReference type="Pfam" id="PF09388">
    <property type="entry name" value="SpoOE-like"/>
    <property type="match status" value="1"/>
</dbReference>
<dbReference type="OrthoDB" id="2645566at2"/>
<proteinExistence type="predicted"/>
<dbReference type="InterPro" id="IPR036638">
    <property type="entry name" value="HLH_DNA-bd_sf"/>
</dbReference>
<gene>
    <name evidence="1" type="ORF">SAMN04488025_11288</name>
</gene>
<dbReference type="GO" id="GO:0046983">
    <property type="term" value="F:protein dimerization activity"/>
    <property type="evidence" value="ECO:0007669"/>
    <property type="project" value="InterPro"/>
</dbReference>
<dbReference type="STRING" id="201973.SAMN04488025_11288"/>
<dbReference type="SUPFAM" id="SSF140500">
    <property type="entry name" value="BAS1536-like"/>
    <property type="match status" value="1"/>
</dbReference>
<dbReference type="InterPro" id="IPR018540">
    <property type="entry name" value="Spo0E-like"/>
</dbReference>
<reference evidence="2" key="1">
    <citation type="submission" date="2016-10" db="EMBL/GenBank/DDBJ databases">
        <authorList>
            <person name="Varghese N."/>
            <person name="Submissions S."/>
        </authorList>
    </citation>
    <scope>NUCLEOTIDE SEQUENCE [LARGE SCALE GENOMIC DNA]</scope>
    <source>
        <strain evidence="2">DSM 44945</strain>
    </source>
</reference>